<dbReference type="Proteomes" id="UP001596241">
    <property type="component" value="Unassembled WGS sequence"/>
</dbReference>
<dbReference type="EMBL" id="JBHSPW010000004">
    <property type="protein sequence ID" value="MFC5893320.1"/>
    <property type="molecule type" value="Genomic_DNA"/>
</dbReference>
<keyword evidence="2" id="KW-1133">Transmembrane helix</keyword>
<dbReference type="RefSeq" id="WP_345079299.1">
    <property type="nucleotide sequence ID" value="NZ_BAAAWG010000004.1"/>
</dbReference>
<evidence type="ECO:0000256" key="2">
    <source>
        <dbReference type="SAM" id="Phobius"/>
    </source>
</evidence>
<keyword evidence="4" id="KW-1185">Reference proteome</keyword>
<feature type="region of interest" description="Disordered" evidence="1">
    <location>
        <begin position="1"/>
        <end position="20"/>
    </location>
</feature>
<keyword evidence="2" id="KW-0472">Membrane</keyword>
<proteinExistence type="predicted"/>
<feature type="transmembrane region" description="Helical" evidence="2">
    <location>
        <begin position="94"/>
        <end position="115"/>
    </location>
</feature>
<feature type="transmembrane region" description="Helical" evidence="2">
    <location>
        <begin position="185"/>
        <end position="205"/>
    </location>
</feature>
<feature type="transmembrane region" description="Helical" evidence="2">
    <location>
        <begin position="385"/>
        <end position="404"/>
    </location>
</feature>
<keyword evidence="2" id="KW-0812">Transmembrane</keyword>
<comment type="caution">
    <text evidence="3">The sequence shown here is derived from an EMBL/GenBank/DDBJ whole genome shotgun (WGS) entry which is preliminary data.</text>
</comment>
<feature type="transmembrane region" description="Helical" evidence="2">
    <location>
        <begin position="340"/>
        <end position="365"/>
    </location>
</feature>
<organism evidence="3 4">
    <name type="scientific">Streptomyces ramulosus</name>
    <dbReference type="NCBI Taxonomy" id="47762"/>
    <lineage>
        <taxon>Bacteria</taxon>
        <taxon>Bacillati</taxon>
        <taxon>Actinomycetota</taxon>
        <taxon>Actinomycetes</taxon>
        <taxon>Kitasatosporales</taxon>
        <taxon>Streptomycetaceae</taxon>
        <taxon>Streptomyces</taxon>
    </lineage>
</organism>
<gene>
    <name evidence="3" type="ORF">ACFP3M_10895</name>
</gene>
<feature type="compositionally biased region" description="Low complexity" evidence="1">
    <location>
        <begin position="1"/>
        <end position="14"/>
    </location>
</feature>
<reference evidence="4" key="1">
    <citation type="journal article" date="2019" name="Int. J. Syst. Evol. Microbiol.">
        <title>The Global Catalogue of Microorganisms (GCM) 10K type strain sequencing project: providing services to taxonomists for standard genome sequencing and annotation.</title>
        <authorList>
            <consortium name="The Broad Institute Genomics Platform"/>
            <consortium name="The Broad Institute Genome Sequencing Center for Infectious Disease"/>
            <person name="Wu L."/>
            <person name="Ma J."/>
        </authorList>
    </citation>
    <scope>NUCLEOTIDE SEQUENCE [LARGE SCALE GENOMIC DNA]</scope>
    <source>
        <strain evidence="4">CGMCC 1.15809</strain>
    </source>
</reference>
<evidence type="ECO:0008006" key="5">
    <source>
        <dbReference type="Google" id="ProtNLM"/>
    </source>
</evidence>
<protein>
    <recommendedName>
        <fullName evidence="5">Integral membrane protein</fullName>
    </recommendedName>
</protein>
<sequence>MNTPEAPENTPAPESDTAPQAARTARFRLPLRAPRSPFTIAALTVALVHLSGALPVQVDWVGRVGAGAGPGTALDALRLLTVSPVRRFSTATGAGALGLELLWTACFLFLLTSATRALTARTTLPPHDPEAPVTRAYAHIAAWPVLAPTAHLAALALTRLPELSFDPTLRGITAFTLFLDVRAGLGHAVLLGLIGGFATALALLARDPDLARSAPPTGPRDLLRRFHGPLPTLGRRLATTLLATAAGALVLCAVLNSLPGHLLSPLARFWCAPGEHAGTCANDLIRLSGPDLPEFPNGEPLLARFMRLYAWQAFLLLFAAAHFMVTALTDALPRTARAALAGLCGYTAGAIGFGAVTGAVAALWASPTRSLTLDQILCLLLPPTGLNHALYAAPFAALLCAALARLRARRTEAAAPEDGGAAAPDEDAAAPAHGNRLA</sequence>
<evidence type="ECO:0000256" key="1">
    <source>
        <dbReference type="SAM" id="MobiDB-lite"/>
    </source>
</evidence>
<accession>A0ABW1FHE2</accession>
<feature type="compositionally biased region" description="Low complexity" evidence="1">
    <location>
        <begin position="414"/>
        <end position="423"/>
    </location>
</feature>
<evidence type="ECO:0000313" key="3">
    <source>
        <dbReference type="EMBL" id="MFC5893320.1"/>
    </source>
</evidence>
<name>A0ABW1FHE2_9ACTN</name>
<feature type="region of interest" description="Disordered" evidence="1">
    <location>
        <begin position="414"/>
        <end position="438"/>
    </location>
</feature>
<feature type="transmembrane region" description="Helical" evidence="2">
    <location>
        <begin position="237"/>
        <end position="258"/>
    </location>
</feature>
<feature type="transmembrane region" description="Helical" evidence="2">
    <location>
        <begin position="309"/>
        <end position="328"/>
    </location>
</feature>
<evidence type="ECO:0000313" key="4">
    <source>
        <dbReference type="Proteomes" id="UP001596241"/>
    </source>
</evidence>